<dbReference type="InterPro" id="IPR048715">
    <property type="entry name" value="CggR_N"/>
</dbReference>
<dbReference type="Proteomes" id="UP000657006">
    <property type="component" value="Unassembled WGS sequence"/>
</dbReference>
<accession>A0A926I1M3</accession>
<comment type="caution">
    <text evidence="2">The sequence shown here is derived from an EMBL/GenBank/DDBJ whole genome shotgun (WGS) entry which is preliminary data.</text>
</comment>
<evidence type="ECO:0000313" key="3">
    <source>
        <dbReference type="Proteomes" id="UP000657006"/>
    </source>
</evidence>
<dbReference type="InterPro" id="IPR036390">
    <property type="entry name" value="WH_DNA-bd_sf"/>
</dbReference>
<gene>
    <name evidence="2" type="ORF">H8730_06335</name>
</gene>
<dbReference type="AlphaFoldDB" id="A0A926I1M3"/>
<protein>
    <recommendedName>
        <fullName evidence="1">CggR N-terminal DNA binding domain-containing protein</fullName>
    </recommendedName>
</protein>
<evidence type="ECO:0000313" key="2">
    <source>
        <dbReference type="EMBL" id="MBC8543156.1"/>
    </source>
</evidence>
<dbReference type="InterPro" id="IPR037171">
    <property type="entry name" value="NagB/RpiA_transferase-like"/>
</dbReference>
<dbReference type="RefSeq" id="WP_177720375.1">
    <property type="nucleotide sequence ID" value="NZ_JACRSQ010000007.1"/>
</dbReference>
<dbReference type="SUPFAM" id="SSF46785">
    <property type="entry name" value="Winged helix' DNA-binding domain"/>
    <property type="match status" value="1"/>
</dbReference>
<sequence>METILRRLLPDGMDDLIRRWRLLVAIRTCGVAGRRELASRLSLSERVLRQDIVILQTYGLIAVTAGGISVTPDGIQTIRSLEEAWPRTAEMWRAVEELKPALNGVRIAGYPAGPYAAAEMARHMEARLHSHMSVCVGGGPLIARAVARSRSLRRLSGLTVYPAQQASAEIASSLARKLGGFQPDGTDIPAILRPPDLLLLEIQEGRMAARAYGLSDDYQRLLDRKEARAEILGYFLNAEGQPVLRIKDSAADLQVIRQASEVLWIGEGELGANAFWAVRRYLSPRGILLADDIFIGTLYQLCFHRS</sequence>
<dbReference type="EMBL" id="JACRSQ010000007">
    <property type="protein sequence ID" value="MBC8543156.1"/>
    <property type="molecule type" value="Genomic_DNA"/>
</dbReference>
<name>A0A926I1M3_9FIRM</name>
<dbReference type="Gene3D" id="1.10.10.10">
    <property type="entry name" value="Winged helix-like DNA-binding domain superfamily/Winged helix DNA-binding domain"/>
    <property type="match status" value="1"/>
</dbReference>
<feature type="domain" description="CggR N-terminal DNA binding" evidence="1">
    <location>
        <begin position="18"/>
        <end position="83"/>
    </location>
</feature>
<dbReference type="InterPro" id="IPR036388">
    <property type="entry name" value="WH-like_DNA-bd_sf"/>
</dbReference>
<proteinExistence type="predicted"/>
<keyword evidence="3" id="KW-1185">Reference proteome</keyword>
<dbReference type="SUPFAM" id="SSF100950">
    <property type="entry name" value="NagB/RpiA/CoA transferase-like"/>
    <property type="match status" value="1"/>
</dbReference>
<evidence type="ECO:0000259" key="1">
    <source>
        <dbReference type="Pfam" id="PF21715"/>
    </source>
</evidence>
<dbReference type="Pfam" id="PF21715">
    <property type="entry name" value="CggR_N"/>
    <property type="match status" value="1"/>
</dbReference>
<organism evidence="2 3">
    <name type="scientific">Bianquea renquensis</name>
    <dbReference type="NCBI Taxonomy" id="2763661"/>
    <lineage>
        <taxon>Bacteria</taxon>
        <taxon>Bacillati</taxon>
        <taxon>Bacillota</taxon>
        <taxon>Clostridia</taxon>
        <taxon>Eubacteriales</taxon>
        <taxon>Bianqueaceae</taxon>
        <taxon>Bianquea</taxon>
    </lineage>
</organism>
<reference evidence="2" key="1">
    <citation type="submission" date="2020-08" db="EMBL/GenBank/DDBJ databases">
        <title>Genome public.</title>
        <authorList>
            <person name="Liu C."/>
            <person name="Sun Q."/>
        </authorList>
    </citation>
    <scope>NUCLEOTIDE SEQUENCE</scope>
    <source>
        <strain evidence="2">NSJ-32</strain>
    </source>
</reference>